<dbReference type="InterPro" id="IPR013216">
    <property type="entry name" value="Methyltransf_11"/>
</dbReference>
<feature type="repeat" description="TPR" evidence="1">
    <location>
        <begin position="142"/>
        <end position="175"/>
    </location>
</feature>
<keyword evidence="1" id="KW-0802">TPR repeat</keyword>
<evidence type="ECO:0000259" key="2">
    <source>
        <dbReference type="Pfam" id="PF08241"/>
    </source>
</evidence>
<dbReference type="EMBL" id="CP157948">
    <property type="protein sequence ID" value="XBS89096.1"/>
    <property type="molecule type" value="Genomic_DNA"/>
</dbReference>
<evidence type="ECO:0000256" key="1">
    <source>
        <dbReference type="PROSITE-ProRule" id="PRU00339"/>
    </source>
</evidence>
<dbReference type="InterPro" id="IPR019734">
    <property type="entry name" value="TPR_rpt"/>
</dbReference>
<dbReference type="RefSeq" id="WP_350015745.1">
    <property type="nucleotide sequence ID" value="NZ_CP157948.1"/>
</dbReference>
<sequence>MSHGDHQLTGTSHGDAACCSDHRPWSLAGARWRIAIPRARCHAFVRDAGARRVSRSSADRVGNGRHAQDLAHRVMSTMQRAIEAHQEGRLDEAEAGYRRALQMKAGQPDALHFLGVLRHQRGDSDEGARLIRMALRAVPGHAEAHNNLGNIQKESGHLAEAEACYRRALACVPHHLDALGNLAIVLEAQQRPTEACRFYEELLQRAPRLGRAHMLMGMFKSSHLDVLEDLADAVDCFREAWRCDQTDTRALQELGVALYVLGRREEALDVYRDWLSREPNHPVPRHMLASCGGGTMPARADDAYVREIFDGFADSFDEQLLNSLDYRAPDVLVDHLGGMLGQPAARLDVLDAGCGTGLCAPLIGPYARRLHGVDLSGKMIDKARSRGGYDALEVAELGQFLRGGNGCWDLVLSADTLIYFGDLHEVVQAAHGSLRPGGILAFTLEVLEGDDDRVELHPSGRYQHSRSHVLQALKAAGFGEVRMAAHPLRKELGRPVSGWVVLARRGN</sequence>
<dbReference type="PANTHER" id="PTHR44809:SF1">
    <property type="entry name" value="PROTEIN O-MANNOSYL-TRANSFERASE TMTC1"/>
    <property type="match status" value="1"/>
</dbReference>
<dbReference type="Gene3D" id="3.40.50.150">
    <property type="entry name" value="Vaccinia Virus protein VP39"/>
    <property type="match status" value="1"/>
</dbReference>
<name>A0AAU7QHN3_9GAMM</name>
<proteinExistence type="predicted"/>
<dbReference type="SUPFAM" id="SSF48452">
    <property type="entry name" value="TPR-like"/>
    <property type="match status" value="1"/>
</dbReference>
<dbReference type="Pfam" id="PF13432">
    <property type="entry name" value="TPR_16"/>
    <property type="match status" value="3"/>
</dbReference>
<evidence type="ECO:0000313" key="3">
    <source>
        <dbReference type="EMBL" id="XBS89096.1"/>
    </source>
</evidence>
<feature type="repeat" description="TPR" evidence="1">
    <location>
        <begin position="248"/>
        <end position="281"/>
    </location>
</feature>
<dbReference type="SUPFAM" id="SSF53335">
    <property type="entry name" value="S-adenosyl-L-methionine-dependent methyltransferases"/>
    <property type="match status" value="1"/>
</dbReference>
<accession>A0AAU7QHN3</accession>
<feature type="domain" description="Methyltransferase type 11" evidence="2">
    <location>
        <begin position="350"/>
        <end position="442"/>
    </location>
</feature>
<gene>
    <name evidence="3" type="ORF">ABNK63_11900</name>
</gene>
<dbReference type="Pfam" id="PF08241">
    <property type="entry name" value="Methyltransf_11"/>
    <property type="match status" value="1"/>
</dbReference>
<dbReference type="InterPro" id="IPR029063">
    <property type="entry name" value="SAM-dependent_MTases_sf"/>
</dbReference>
<dbReference type="PROSITE" id="PS50005">
    <property type="entry name" value="TPR"/>
    <property type="match status" value="2"/>
</dbReference>
<organism evidence="3">
    <name type="scientific">Rhodanobacter sp. IGA1.0</name>
    <dbReference type="NCBI Taxonomy" id="3158582"/>
    <lineage>
        <taxon>Bacteria</taxon>
        <taxon>Pseudomonadati</taxon>
        <taxon>Pseudomonadota</taxon>
        <taxon>Gammaproteobacteria</taxon>
        <taxon>Lysobacterales</taxon>
        <taxon>Rhodanobacteraceae</taxon>
        <taxon>Rhodanobacter</taxon>
    </lineage>
</organism>
<dbReference type="SMART" id="SM00028">
    <property type="entry name" value="TPR"/>
    <property type="match status" value="5"/>
</dbReference>
<dbReference type="CDD" id="cd02440">
    <property type="entry name" value="AdoMet_MTases"/>
    <property type="match status" value="1"/>
</dbReference>
<dbReference type="AlphaFoldDB" id="A0AAU7QHN3"/>
<dbReference type="GO" id="GO:0008757">
    <property type="term" value="F:S-adenosylmethionine-dependent methyltransferase activity"/>
    <property type="evidence" value="ECO:0007669"/>
    <property type="project" value="InterPro"/>
</dbReference>
<dbReference type="PANTHER" id="PTHR44809">
    <property type="match status" value="1"/>
</dbReference>
<dbReference type="InterPro" id="IPR052943">
    <property type="entry name" value="TMTC_O-mannosyl-trnsfr"/>
</dbReference>
<dbReference type="InterPro" id="IPR011990">
    <property type="entry name" value="TPR-like_helical_dom_sf"/>
</dbReference>
<protein>
    <submittedName>
        <fullName evidence="3">Tetratricopeptide repeat protein</fullName>
    </submittedName>
</protein>
<reference evidence="3" key="1">
    <citation type="submission" date="2024-06" db="EMBL/GenBank/DDBJ databases">
        <authorList>
            <person name="Sun Y."/>
        </authorList>
    </citation>
    <scope>NUCLEOTIDE SEQUENCE</scope>
    <source>
        <strain evidence="3">IGA1.0</strain>
    </source>
</reference>
<dbReference type="Gene3D" id="1.25.40.10">
    <property type="entry name" value="Tetratricopeptide repeat domain"/>
    <property type="match status" value="3"/>
</dbReference>